<dbReference type="Gene3D" id="1.10.132.120">
    <property type="match status" value="1"/>
</dbReference>
<dbReference type="Proteomes" id="UP000471166">
    <property type="component" value="Unassembled WGS sequence"/>
</dbReference>
<evidence type="ECO:0000256" key="2">
    <source>
        <dbReference type="ARBA" id="ARBA00006645"/>
    </source>
</evidence>
<sequence length="337" mass="38149">MRLRRSRPYGPGISRIARGRGFSYVLDSGDPVDDAETLERIRALVIPPAWRKVWICPYPNGHIQAVGVDAAGRRQYLYHQRWRRERDEEKFDRVLDLARRLPELRDRLAADLDLRGAARHRVEALAISLVDRGVFRVGGEEYAEENGTRGVATLLRDQVRVSGDEMVFDYVAKGGIRRRVRVHGAQPAKAVRTLRRLRTDTPRLLVYRDGTGYHELHAEEINARFKELTSPECTVKDLRTWQGTVLAAAGFGSARRPQSQRGRRRVEREVFGQVADALGNTPSVARDSYIDPRVVEAFENGTTIAAALRRANRVDTDAERTAIIERAVIRLLRKAAG</sequence>
<dbReference type="SUPFAM" id="SSF55869">
    <property type="entry name" value="DNA topoisomerase I domain"/>
    <property type="match status" value="1"/>
</dbReference>
<gene>
    <name evidence="9" type="ORF">GV791_10020</name>
</gene>
<keyword evidence="4" id="KW-0799">Topoisomerase</keyword>
<dbReference type="SUPFAM" id="SSF56349">
    <property type="entry name" value="DNA breaking-rejoining enzymes"/>
    <property type="match status" value="1"/>
</dbReference>
<dbReference type="InterPro" id="IPR001631">
    <property type="entry name" value="TopoI"/>
</dbReference>
<dbReference type="EC" id="5.6.2.1" evidence="3"/>
<reference evidence="9 10" key="1">
    <citation type="submission" date="2020-01" db="EMBL/GenBank/DDBJ databases">
        <title>Genetics and antimicrobial susceptibilities of Nocardia species isolated from the soil; a comparison with species isolated from humans.</title>
        <authorList>
            <person name="Carrasco G."/>
            <person name="Monzon S."/>
            <person name="Sansegundo M."/>
            <person name="Garcia E."/>
            <person name="Garrido N."/>
            <person name="Medina M.J."/>
            <person name="Villalon P."/>
            <person name="Ramirez-Arocha A.C."/>
            <person name="Jimenez P."/>
            <person name="Cuesta I."/>
            <person name="Valdezate S."/>
        </authorList>
    </citation>
    <scope>NUCLEOTIDE SEQUENCE [LARGE SCALE GENOMIC DNA]</scope>
    <source>
        <strain evidence="9 10">CNM20110626</strain>
    </source>
</reference>
<dbReference type="InterPro" id="IPR014711">
    <property type="entry name" value="TopoI_cat_a-hlx-sub_euk"/>
</dbReference>
<accession>A0A6P1CLZ7</accession>
<proteinExistence type="inferred from homology"/>
<organism evidence="9 10">
    <name type="scientific">Nocardia cyriacigeorgica</name>
    <dbReference type="NCBI Taxonomy" id="135487"/>
    <lineage>
        <taxon>Bacteria</taxon>
        <taxon>Bacillati</taxon>
        <taxon>Actinomycetota</taxon>
        <taxon>Actinomycetes</taxon>
        <taxon>Mycobacteriales</taxon>
        <taxon>Nocardiaceae</taxon>
        <taxon>Nocardia</taxon>
    </lineage>
</organism>
<evidence type="ECO:0000313" key="10">
    <source>
        <dbReference type="Proteomes" id="UP000471166"/>
    </source>
</evidence>
<keyword evidence="5" id="KW-0238">DNA-binding</keyword>
<dbReference type="Pfam" id="PF21338">
    <property type="entry name" value="Top1B_N_bact"/>
    <property type="match status" value="1"/>
</dbReference>
<evidence type="ECO:0000259" key="7">
    <source>
        <dbReference type="Pfam" id="PF01028"/>
    </source>
</evidence>
<dbReference type="RefSeq" id="WP_014351327.1">
    <property type="nucleotide sequence ID" value="NZ_AP026975.1"/>
</dbReference>
<dbReference type="EMBL" id="JAAGVB010000012">
    <property type="protein sequence ID" value="NEW32897.1"/>
    <property type="molecule type" value="Genomic_DNA"/>
</dbReference>
<dbReference type="OMA" id="TDVWICP"/>
<dbReference type="Gene3D" id="3.90.15.10">
    <property type="entry name" value="Topoisomerase I, Chain A, domain 3"/>
    <property type="match status" value="1"/>
</dbReference>
<dbReference type="InterPro" id="IPR013500">
    <property type="entry name" value="TopoI_cat_euk"/>
</dbReference>
<evidence type="ECO:0000256" key="5">
    <source>
        <dbReference type="ARBA" id="ARBA00023125"/>
    </source>
</evidence>
<protein>
    <recommendedName>
        <fullName evidence="3">DNA topoisomerase</fullName>
        <ecNumber evidence="3">5.6.2.1</ecNumber>
    </recommendedName>
</protein>
<feature type="domain" description="DNA topoisomerase IB N-terminal" evidence="8">
    <location>
        <begin position="21"/>
        <end position="69"/>
    </location>
</feature>
<evidence type="ECO:0000256" key="4">
    <source>
        <dbReference type="ARBA" id="ARBA00023029"/>
    </source>
</evidence>
<evidence type="ECO:0000256" key="3">
    <source>
        <dbReference type="ARBA" id="ARBA00012891"/>
    </source>
</evidence>
<comment type="catalytic activity">
    <reaction evidence="1">
        <text>ATP-independent breakage of single-stranded DNA, followed by passage and rejoining.</text>
        <dbReference type="EC" id="5.6.2.1"/>
    </reaction>
</comment>
<dbReference type="Gene3D" id="3.30.66.10">
    <property type="entry name" value="DNA topoisomerase I domain"/>
    <property type="match status" value="1"/>
</dbReference>
<keyword evidence="6 9" id="KW-0413">Isomerase</keyword>
<evidence type="ECO:0000256" key="6">
    <source>
        <dbReference type="ARBA" id="ARBA00023235"/>
    </source>
</evidence>
<comment type="similarity">
    <text evidence="2">Belongs to the type IB topoisomerase family.</text>
</comment>
<comment type="caution">
    <text evidence="9">The sequence shown here is derived from an EMBL/GenBank/DDBJ whole genome shotgun (WGS) entry which is preliminary data.</text>
</comment>
<evidence type="ECO:0000259" key="8">
    <source>
        <dbReference type="Pfam" id="PF21338"/>
    </source>
</evidence>
<dbReference type="GO" id="GO:0006265">
    <property type="term" value="P:DNA topological change"/>
    <property type="evidence" value="ECO:0007669"/>
    <property type="project" value="InterPro"/>
</dbReference>
<dbReference type="InterPro" id="IPR011010">
    <property type="entry name" value="DNA_brk_join_enz"/>
</dbReference>
<name>A0A6P1CLZ7_9NOCA</name>
<dbReference type="Pfam" id="PF01028">
    <property type="entry name" value="Topoisom_I"/>
    <property type="match status" value="1"/>
</dbReference>
<evidence type="ECO:0000313" key="9">
    <source>
        <dbReference type="EMBL" id="NEW32897.1"/>
    </source>
</evidence>
<dbReference type="GO" id="GO:0003677">
    <property type="term" value="F:DNA binding"/>
    <property type="evidence" value="ECO:0007669"/>
    <property type="project" value="UniProtKB-KW"/>
</dbReference>
<feature type="domain" description="DNA topoisomerase I catalytic core eukaryotic-type" evidence="7">
    <location>
        <begin position="81"/>
        <end position="287"/>
    </location>
</feature>
<dbReference type="GO" id="GO:0003917">
    <property type="term" value="F:DNA topoisomerase type I (single strand cut, ATP-independent) activity"/>
    <property type="evidence" value="ECO:0007669"/>
    <property type="project" value="UniProtKB-EC"/>
</dbReference>
<dbReference type="PRINTS" id="PR00416">
    <property type="entry name" value="EUTPISMRASEI"/>
</dbReference>
<dbReference type="InterPro" id="IPR049331">
    <property type="entry name" value="Top1B_N_bact"/>
</dbReference>
<dbReference type="AlphaFoldDB" id="A0A6P1CLZ7"/>
<dbReference type="PROSITE" id="PS52038">
    <property type="entry name" value="TOPO_IB_2"/>
    <property type="match status" value="1"/>
</dbReference>
<evidence type="ECO:0000256" key="1">
    <source>
        <dbReference type="ARBA" id="ARBA00000213"/>
    </source>
</evidence>
<dbReference type="InterPro" id="IPR035447">
    <property type="entry name" value="DNA_topo_I_N_sf"/>
</dbReference>